<sequence>MSRAGLDKNPREVAEMFDGVAKGYDRTNSVMTLGFDRRWREWSRRVLDARPGEKVLDLAAGTAVSTVEYAASGAWCVAADFSVGMLASGAHRPVPKVAADALRLPFKDNSFDAVTVSFGIRNFNDTVVALREMARVTKPGGRMVICEVSTPVFKPFRFVYMRYLLKLLPLIAKFVSSNPAAYSYLSESMATWPDQRTLGELISQAGWEDVAWFNLTGGMVALHRATKPKPAAAASTADAADDAVEAPEPTA</sequence>
<evidence type="ECO:0000313" key="6">
    <source>
        <dbReference type="EMBL" id="GHH37336.1"/>
    </source>
</evidence>
<protein>
    <recommendedName>
        <fullName evidence="4">Demethylmenaquinone methyltransferase</fullName>
        <ecNumber evidence="4">2.1.1.163</ecNumber>
    </recommendedName>
</protein>
<dbReference type="Proteomes" id="UP000605568">
    <property type="component" value="Unassembled WGS sequence"/>
</dbReference>
<keyword evidence="4" id="KW-0474">Menaquinone biosynthesis</keyword>
<accession>A0ABQ3MBR1</accession>
<dbReference type="EC" id="2.1.1.163" evidence="4"/>
<keyword evidence="1 4" id="KW-0489">Methyltransferase</keyword>
<name>A0ABQ3MBR1_9PSEU</name>
<comment type="caution">
    <text evidence="6">The sequence shown here is derived from an EMBL/GenBank/DDBJ whole genome shotgun (WGS) entry which is preliminary data.</text>
</comment>
<keyword evidence="2 4" id="KW-0808">Transferase</keyword>
<dbReference type="PANTHER" id="PTHR43591:SF24">
    <property type="entry name" value="2-METHOXY-6-POLYPRENYL-1,4-BENZOQUINOL METHYLASE, MITOCHONDRIAL"/>
    <property type="match status" value="1"/>
</dbReference>
<dbReference type="Gene3D" id="3.40.50.150">
    <property type="entry name" value="Vaccinia Virus protein VP39"/>
    <property type="match status" value="1"/>
</dbReference>
<evidence type="ECO:0000256" key="3">
    <source>
        <dbReference type="ARBA" id="ARBA00022691"/>
    </source>
</evidence>
<reference evidence="7" key="1">
    <citation type="journal article" date="2019" name="Int. J. Syst. Evol. Microbiol.">
        <title>The Global Catalogue of Microorganisms (GCM) 10K type strain sequencing project: providing services to taxonomists for standard genome sequencing and annotation.</title>
        <authorList>
            <consortium name="The Broad Institute Genomics Platform"/>
            <consortium name="The Broad Institute Genome Sequencing Center for Infectious Disease"/>
            <person name="Wu L."/>
            <person name="Ma J."/>
        </authorList>
    </citation>
    <scope>NUCLEOTIDE SEQUENCE [LARGE SCALE GENOMIC DNA]</scope>
    <source>
        <strain evidence="7">CGMCC 4.7367</strain>
    </source>
</reference>
<dbReference type="EMBL" id="BNAR01000003">
    <property type="protein sequence ID" value="GHH37336.1"/>
    <property type="molecule type" value="Genomic_DNA"/>
</dbReference>
<keyword evidence="3 4" id="KW-0949">S-adenosyl-L-methionine</keyword>
<feature type="binding site" evidence="4">
    <location>
        <position position="117"/>
    </location>
    <ligand>
        <name>S-adenosyl-L-methionine</name>
        <dbReference type="ChEBI" id="CHEBI:59789"/>
    </ligand>
</feature>
<dbReference type="CDD" id="cd02440">
    <property type="entry name" value="AdoMet_MTases"/>
    <property type="match status" value="1"/>
</dbReference>
<feature type="binding site" evidence="4">
    <location>
        <position position="80"/>
    </location>
    <ligand>
        <name>S-adenosyl-L-methionine</name>
        <dbReference type="ChEBI" id="CHEBI:59789"/>
    </ligand>
</feature>
<dbReference type="PANTHER" id="PTHR43591">
    <property type="entry name" value="METHYLTRANSFERASE"/>
    <property type="match status" value="1"/>
</dbReference>
<evidence type="ECO:0000256" key="1">
    <source>
        <dbReference type="ARBA" id="ARBA00022603"/>
    </source>
</evidence>
<dbReference type="PROSITE" id="PS01184">
    <property type="entry name" value="UBIE_2"/>
    <property type="match status" value="1"/>
</dbReference>
<evidence type="ECO:0000256" key="4">
    <source>
        <dbReference type="HAMAP-Rule" id="MF_01813"/>
    </source>
</evidence>
<dbReference type="RefSeq" id="WP_191298114.1">
    <property type="nucleotide sequence ID" value="NZ_BNAR01000003.1"/>
</dbReference>
<dbReference type="GO" id="GO:0008168">
    <property type="term" value="F:methyltransferase activity"/>
    <property type="evidence" value="ECO:0007669"/>
    <property type="project" value="UniProtKB-KW"/>
</dbReference>
<comment type="catalytic activity">
    <reaction evidence="4">
        <text>a 2-demethylmenaquinol + S-adenosyl-L-methionine = a menaquinol + S-adenosyl-L-homocysteine + H(+)</text>
        <dbReference type="Rhea" id="RHEA:42640"/>
        <dbReference type="Rhea" id="RHEA-COMP:9539"/>
        <dbReference type="Rhea" id="RHEA-COMP:9563"/>
        <dbReference type="ChEBI" id="CHEBI:15378"/>
        <dbReference type="ChEBI" id="CHEBI:18151"/>
        <dbReference type="ChEBI" id="CHEBI:55437"/>
        <dbReference type="ChEBI" id="CHEBI:57856"/>
        <dbReference type="ChEBI" id="CHEBI:59789"/>
        <dbReference type="EC" id="2.1.1.163"/>
    </reaction>
</comment>
<comment type="pathway">
    <text evidence="4">Quinol/quinone metabolism; menaquinone biosynthesis; menaquinol from 1,4-dihydroxy-2-naphthoate: step 2/2.</text>
</comment>
<comment type="function">
    <text evidence="4">Methyltransferase required for the conversion of demethylmenaquinol (DMKH2) to menaquinol (MKH2).</text>
</comment>
<dbReference type="InterPro" id="IPR023576">
    <property type="entry name" value="UbiE/COQ5_MeTrFase_CS"/>
</dbReference>
<evidence type="ECO:0000256" key="5">
    <source>
        <dbReference type="SAM" id="MobiDB-lite"/>
    </source>
</evidence>
<keyword evidence="7" id="KW-1185">Reference proteome</keyword>
<feature type="region of interest" description="Disordered" evidence="5">
    <location>
        <begin position="231"/>
        <end position="251"/>
    </location>
</feature>
<dbReference type="HAMAP" id="MF_01813">
    <property type="entry name" value="MenG_UbiE_methyltr"/>
    <property type="match status" value="1"/>
</dbReference>
<proteinExistence type="inferred from homology"/>
<evidence type="ECO:0000313" key="7">
    <source>
        <dbReference type="Proteomes" id="UP000605568"/>
    </source>
</evidence>
<feature type="binding site" evidence="4">
    <location>
        <begin position="100"/>
        <end position="101"/>
    </location>
    <ligand>
        <name>S-adenosyl-L-methionine</name>
        <dbReference type="ChEBI" id="CHEBI:59789"/>
    </ligand>
</feature>
<comment type="similarity">
    <text evidence="4">Belongs to the class I-like SAM-binding methyltransferase superfamily. MenG/UbiE family.</text>
</comment>
<dbReference type="GO" id="GO:0032259">
    <property type="term" value="P:methylation"/>
    <property type="evidence" value="ECO:0007669"/>
    <property type="project" value="UniProtKB-KW"/>
</dbReference>
<dbReference type="InterPro" id="IPR029063">
    <property type="entry name" value="SAM-dependent_MTases_sf"/>
</dbReference>
<dbReference type="NCBIfam" id="TIGR01934">
    <property type="entry name" value="MenG_MenH_UbiE"/>
    <property type="match status" value="1"/>
</dbReference>
<dbReference type="NCBIfam" id="NF001241">
    <property type="entry name" value="PRK00216.1-2"/>
    <property type="match status" value="1"/>
</dbReference>
<gene>
    <name evidence="6" type="primary">ubiE</name>
    <name evidence="4" type="synonym">menG</name>
    <name evidence="6" type="ORF">GCM10017774_25890</name>
</gene>
<dbReference type="Pfam" id="PF01209">
    <property type="entry name" value="Ubie_methyltran"/>
    <property type="match status" value="1"/>
</dbReference>
<dbReference type="PROSITE" id="PS51608">
    <property type="entry name" value="SAM_MT_UBIE"/>
    <property type="match status" value="1"/>
</dbReference>
<feature type="binding site" evidence="4">
    <location>
        <position position="62"/>
    </location>
    <ligand>
        <name>S-adenosyl-L-methionine</name>
        <dbReference type="ChEBI" id="CHEBI:59789"/>
    </ligand>
</feature>
<evidence type="ECO:0000256" key="2">
    <source>
        <dbReference type="ARBA" id="ARBA00022679"/>
    </source>
</evidence>
<dbReference type="InterPro" id="IPR004033">
    <property type="entry name" value="UbiE/COQ5_MeTrFase"/>
</dbReference>
<organism evidence="6 7">
    <name type="scientific">Lentzea cavernae</name>
    <dbReference type="NCBI Taxonomy" id="2020703"/>
    <lineage>
        <taxon>Bacteria</taxon>
        <taxon>Bacillati</taxon>
        <taxon>Actinomycetota</taxon>
        <taxon>Actinomycetes</taxon>
        <taxon>Pseudonocardiales</taxon>
        <taxon>Pseudonocardiaceae</taxon>
        <taxon>Lentzea</taxon>
    </lineage>
</organism>
<dbReference type="SUPFAM" id="SSF53335">
    <property type="entry name" value="S-adenosyl-L-methionine-dependent methyltransferases"/>
    <property type="match status" value="1"/>
</dbReference>